<proteinExistence type="inferred from homology"/>
<dbReference type="PANTHER" id="PTHR34135">
    <property type="entry name" value="LYSOZYME"/>
    <property type="match status" value="1"/>
</dbReference>
<dbReference type="InterPro" id="IPR002053">
    <property type="entry name" value="Glyco_hydro_25"/>
</dbReference>
<evidence type="ECO:0000256" key="3">
    <source>
        <dbReference type="ARBA" id="ARBA00023295"/>
    </source>
</evidence>
<organism evidence="4 5">
    <name type="scientific">Actinacidiphila reveromycinica</name>
    <dbReference type="NCBI Taxonomy" id="659352"/>
    <lineage>
        <taxon>Bacteria</taxon>
        <taxon>Bacillati</taxon>
        <taxon>Actinomycetota</taxon>
        <taxon>Actinomycetes</taxon>
        <taxon>Kitasatosporales</taxon>
        <taxon>Streptomycetaceae</taxon>
        <taxon>Actinacidiphila</taxon>
    </lineage>
</organism>
<dbReference type="Pfam" id="PF01183">
    <property type="entry name" value="Glyco_hydro_25"/>
    <property type="match status" value="1"/>
</dbReference>
<dbReference type="KEGG" id="arev:RVR_5844"/>
<evidence type="ECO:0000313" key="4">
    <source>
        <dbReference type="EMBL" id="BBA99291.1"/>
    </source>
</evidence>
<dbReference type="PROSITE" id="PS51904">
    <property type="entry name" value="GLYCOSYL_HYDROL_F25_2"/>
    <property type="match status" value="1"/>
</dbReference>
<dbReference type="InterPro" id="IPR018077">
    <property type="entry name" value="Glyco_hydro_fam25_subgr"/>
</dbReference>
<name>A0A7U3UVC7_9ACTN</name>
<comment type="similarity">
    <text evidence="1">Belongs to the glycosyl hydrolase 25 family.</text>
</comment>
<reference evidence="4 5" key="3">
    <citation type="journal article" date="2011" name="Nat. Chem. Biol.">
        <title>Reveromycin A biosynthesis uses RevG and RevJ for stereospecific spiroacetal formation.</title>
        <authorList>
            <person name="Takahashi S."/>
            <person name="Toyoda A."/>
            <person name="Sekiyama Y."/>
            <person name="Takagi H."/>
            <person name="Nogawa T."/>
            <person name="Uramoto M."/>
            <person name="Suzuki R."/>
            <person name="Koshino H."/>
            <person name="Kumano T."/>
            <person name="Panthee S."/>
            <person name="Dairi T."/>
            <person name="Ishikawa J."/>
            <person name="Ikeda H."/>
            <person name="Sakaki Y."/>
            <person name="Osada H."/>
        </authorList>
    </citation>
    <scope>NUCLEOTIDE SEQUENCE [LARGE SCALE GENOMIC DNA]</scope>
    <source>
        <strain evidence="4 5">SN-593</strain>
    </source>
</reference>
<protein>
    <submittedName>
        <fullName evidence="4">Putative hydrolase</fullName>
    </submittedName>
</protein>
<evidence type="ECO:0000256" key="1">
    <source>
        <dbReference type="ARBA" id="ARBA00010646"/>
    </source>
</evidence>
<dbReference type="SMART" id="SM00641">
    <property type="entry name" value="Glyco_25"/>
    <property type="match status" value="1"/>
</dbReference>
<evidence type="ECO:0000256" key="2">
    <source>
        <dbReference type="ARBA" id="ARBA00022801"/>
    </source>
</evidence>
<dbReference type="AlphaFoldDB" id="A0A7U3UVC7"/>
<keyword evidence="3" id="KW-0326">Glycosidase</keyword>
<dbReference type="GO" id="GO:0009253">
    <property type="term" value="P:peptidoglycan catabolic process"/>
    <property type="evidence" value="ECO:0007669"/>
    <property type="project" value="InterPro"/>
</dbReference>
<reference evidence="4 5" key="4">
    <citation type="journal article" date="2020" name="Sci. Rep.">
        <title>beta-carboline chemical signals induce reveromycin production through a LuxR family regulator in Streptomyces sp. SN-593.</title>
        <authorList>
            <person name="Panthee S."/>
            <person name="Kito N."/>
            <person name="Hayashi T."/>
            <person name="Shimizu T."/>
            <person name="Ishikawa J."/>
            <person name="Hamamoto H."/>
            <person name="Osada H."/>
            <person name="Takahashi S."/>
        </authorList>
    </citation>
    <scope>NUCLEOTIDE SEQUENCE [LARGE SCALE GENOMIC DNA]</scope>
    <source>
        <strain evidence="4 5">SN-593</strain>
    </source>
</reference>
<dbReference type="GO" id="GO:0016052">
    <property type="term" value="P:carbohydrate catabolic process"/>
    <property type="evidence" value="ECO:0007669"/>
    <property type="project" value="TreeGrafter"/>
</dbReference>
<keyword evidence="2 4" id="KW-0378">Hydrolase</keyword>
<accession>A0A7U3UVC7</accession>
<reference evidence="4 5" key="2">
    <citation type="journal article" date="2011" name="J. Antibiot.">
        <title>Furaquinocins I and J: novel polyketide isoprenoid hybrid compounds from Streptomyces reveromyceticus SN-593.</title>
        <authorList>
            <person name="Panthee S."/>
            <person name="Takahashi S."/>
            <person name="Takagi H."/>
            <person name="Nogawa T."/>
            <person name="Oowada E."/>
            <person name="Uramoto M."/>
            <person name="Osada H."/>
        </authorList>
    </citation>
    <scope>NUCLEOTIDE SEQUENCE [LARGE SCALE GENOMIC DNA]</scope>
    <source>
        <strain evidence="4 5">SN-593</strain>
    </source>
</reference>
<dbReference type="PANTHER" id="PTHR34135:SF2">
    <property type="entry name" value="LYSOZYME"/>
    <property type="match status" value="1"/>
</dbReference>
<dbReference type="GO" id="GO:0003796">
    <property type="term" value="F:lysozyme activity"/>
    <property type="evidence" value="ECO:0007669"/>
    <property type="project" value="InterPro"/>
</dbReference>
<dbReference type="RefSeq" id="WP_202235307.1">
    <property type="nucleotide sequence ID" value="NZ_AP018365.1"/>
</dbReference>
<dbReference type="EMBL" id="AP018365">
    <property type="protein sequence ID" value="BBA99291.1"/>
    <property type="molecule type" value="Genomic_DNA"/>
</dbReference>
<dbReference type="GO" id="GO:0016998">
    <property type="term" value="P:cell wall macromolecule catabolic process"/>
    <property type="evidence" value="ECO:0007669"/>
    <property type="project" value="InterPro"/>
</dbReference>
<reference evidence="4 5" key="1">
    <citation type="journal article" date="2010" name="J. Bacteriol.">
        <title>Biochemical characterization of a novel indole prenyltransferase from Streptomyces sp. SN-593.</title>
        <authorList>
            <person name="Takahashi S."/>
            <person name="Takagi H."/>
            <person name="Toyoda A."/>
            <person name="Uramoto M."/>
            <person name="Nogawa T."/>
            <person name="Ueki M."/>
            <person name="Sakaki Y."/>
            <person name="Osada H."/>
        </authorList>
    </citation>
    <scope>NUCLEOTIDE SEQUENCE [LARGE SCALE GENOMIC DNA]</scope>
    <source>
        <strain evidence="4 5">SN-593</strain>
    </source>
</reference>
<keyword evidence="5" id="KW-1185">Reference proteome</keyword>
<dbReference type="InterPro" id="IPR017853">
    <property type="entry name" value="GH"/>
</dbReference>
<gene>
    <name evidence="4" type="ORF">RVR_5844</name>
</gene>
<dbReference type="Proteomes" id="UP000595703">
    <property type="component" value="Chromosome"/>
</dbReference>
<dbReference type="SUPFAM" id="SSF51445">
    <property type="entry name" value="(Trans)glycosidases"/>
    <property type="match status" value="1"/>
</dbReference>
<evidence type="ECO:0000313" key="5">
    <source>
        <dbReference type="Proteomes" id="UP000595703"/>
    </source>
</evidence>
<dbReference type="Gene3D" id="3.20.20.80">
    <property type="entry name" value="Glycosidases"/>
    <property type="match status" value="1"/>
</dbReference>
<sequence>MTGCEGQDWASYQSSTPSTTGLSFAAVKATESTTYTNSRHAAQVAHARAAGLVIIHYHFVRPGSMAAQVAYFLKQAVVQTGDVLCLDWEDTGVSGADKDTFLKALQKAAPGHRVILYCNVDFWKNRDTTSFAADGLWIADPSAAKGSPRVTAPWLMHQYSEAGGIDRDYCNLTATQLRAWAAGTTPTPEDDVALTTDDINKIAAAVWAADVIPAARPPHANDDYKTNPTWTAKYGVQAAVEAARTACDVAPVALTDAQVTALGTQLAGSASFATAVAERLADLLAQRLQS</sequence>